<evidence type="ECO:0000256" key="7">
    <source>
        <dbReference type="ARBA" id="ARBA00022786"/>
    </source>
</evidence>
<keyword evidence="8 11" id="KW-1133">Transmembrane helix</keyword>
<gene>
    <name evidence="13" type="ORF">HU200_036893</name>
</gene>
<evidence type="ECO:0000256" key="10">
    <source>
        <dbReference type="SAM" id="MobiDB-lite"/>
    </source>
</evidence>
<dbReference type="GO" id="GO:0061630">
    <property type="term" value="F:ubiquitin protein ligase activity"/>
    <property type="evidence" value="ECO:0007669"/>
    <property type="project" value="UniProtKB-EC"/>
</dbReference>
<evidence type="ECO:0000313" key="14">
    <source>
        <dbReference type="Proteomes" id="UP000636709"/>
    </source>
</evidence>
<keyword evidence="7" id="KW-0833">Ubl conjugation pathway</keyword>
<accession>A0A835BR02</accession>
<evidence type="ECO:0000256" key="3">
    <source>
        <dbReference type="ARBA" id="ARBA00004906"/>
    </source>
</evidence>
<organism evidence="13 14">
    <name type="scientific">Digitaria exilis</name>
    <dbReference type="NCBI Taxonomy" id="1010633"/>
    <lineage>
        <taxon>Eukaryota</taxon>
        <taxon>Viridiplantae</taxon>
        <taxon>Streptophyta</taxon>
        <taxon>Embryophyta</taxon>
        <taxon>Tracheophyta</taxon>
        <taxon>Spermatophyta</taxon>
        <taxon>Magnoliopsida</taxon>
        <taxon>Liliopsida</taxon>
        <taxon>Poales</taxon>
        <taxon>Poaceae</taxon>
        <taxon>PACMAD clade</taxon>
        <taxon>Panicoideae</taxon>
        <taxon>Panicodae</taxon>
        <taxon>Paniceae</taxon>
        <taxon>Anthephorinae</taxon>
        <taxon>Digitaria</taxon>
    </lineage>
</organism>
<evidence type="ECO:0000256" key="9">
    <source>
        <dbReference type="ARBA" id="ARBA00023136"/>
    </source>
</evidence>
<protein>
    <recommendedName>
        <fullName evidence="4">RING-type E3 ubiquitin transferase</fullName>
        <ecNumber evidence="4">2.3.2.27</ecNumber>
    </recommendedName>
</protein>
<reference evidence="13" key="1">
    <citation type="submission" date="2020-07" db="EMBL/GenBank/DDBJ databases">
        <title>Genome sequence and genetic diversity analysis of an under-domesticated orphan crop, white fonio (Digitaria exilis).</title>
        <authorList>
            <person name="Bennetzen J.L."/>
            <person name="Chen S."/>
            <person name="Ma X."/>
            <person name="Wang X."/>
            <person name="Yssel A.E.J."/>
            <person name="Chaluvadi S.R."/>
            <person name="Johnson M."/>
            <person name="Gangashetty P."/>
            <person name="Hamidou F."/>
            <person name="Sanogo M.D."/>
            <person name="Zwaenepoel A."/>
            <person name="Wallace J."/>
            <person name="Van De Peer Y."/>
            <person name="Van Deynze A."/>
        </authorList>
    </citation>
    <scope>NUCLEOTIDE SEQUENCE</scope>
    <source>
        <tissue evidence="13">Leaves</tissue>
    </source>
</reference>
<proteinExistence type="predicted"/>
<feature type="transmembrane region" description="Helical" evidence="11">
    <location>
        <begin position="51"/>
        <end position="69"/>
    </location>
</feature>
<evidence type="ECO:0000256" key="4">
    <source>
        <dbReference type="ARBA" id="ARBA00012483"/>
    </source>
</evidence>
<comment type="pathway">
    <text evidence="3">Protein modification; protein ubiquitination.</text>
</comment>
<dbReference type="EMBL" id="JACEFO010001882">
    <property type="protein sequence ID" value="KAF8696012.1"/>
    <property type="molecule type" value="Genomic_DNA"/>
</dbReference>
<evidence type="ECO:0000256" key="6">
    <source>
        <dbReference type="ARBA" id="ARBA00022692"/>
    </source>
</evidence>
<keyword evidence="6 11" id="KW-0812">Transmembrane</keyword>
<evidence type="ECO:0000256" key="5">
    <source>
        <dbReference type="ARBA" id="ARBA00022679"/>
    </source>
</evidence>
<evidence type="ECO:0000256" key="2">
    <source>
        <dbReference type="ARBA" id="ARBA00004127"/>
    </source>
</evidence>
<dbReference type="GO" id="GO:0012505">
    <property type="term" value="C:endomembrane system"/>
    <property type="evidence" value="ECO:0007669"/>
    <property type="project" value="UniProtKB-SubCell"/>
</dbReference>
<keyword evidence="14" id="KW-1185">Reference proteome</keyword>
<keyword evidence="5" id="KW-0808">Transferase</keyword>
<feature type="transmembrane region" description="Helical" evidence="11">
    <location>
        <begin position="89"/>
        <end position="114"/>
    </location>
</feature>
<feature type="domain" description="SWEET-like" evidence="12">
    <location>
        <begin position="303"/>
        <end position="358"/>
    </location>
</feature>
<dbReference type="Pfam" id="PF11145">
    <property type="entry name" value="DUF2921"/>
    <property type="match status" value="1"/>
</dbReference>
<dbReference type="PANTHER" id="PTHR33389">
    <property type="entry name" value="FAMILY PROTEIN, PUTATIVE (DUF2921)-RELATED"/>
    <property type="match status" value="1"/>
</dbReference>
<evidence type="ECO:0000256" key="1">
    <source>
        <dbReference type="ARBA" id="ARBA00000900"/>
    </source>
</evidence>
<dbReference type="EC" id="2.3.2.27" evidence="4"/>
<feature type="region of interest" description="Disordered" evidence="10">
    <location>
        <begin position="237"/>
        <end position="272"/>
    </location>
</feature>
<dbReference type="InterPro" id="IPR021319">
    <property type="entry name" value="DUF2921"/>
</dbReference>
<dbReference type="PANTHER" id="PTHR33389:SF18">
    <property type="entry name" value="OS01G0677900 PROTEIN"/>
    <property type="match status" value="1"/>
</dbReference>
<name>A0A835BR02_9POAL</name>
<evidence type="ECO:0000313" key="13">
    <source>
        <dbReference type="EMBL" id="KAF8696012.1"/>
    </source>
</evidence>
<comment type="catalytic activity">
    <reaction evidence="1">
        <text>S-ubiquitinyl-[E2 ubiquitin-conjugating enzyme]-L-cysteine + [acceptor protein]-L-lysine = [E2 ubiquitin-conjugating enzyme]-L-cysteine + N(6)-ubiquitinyl-[acceptor protein]-L-lysine.</text>
        <dbReference type="EC" id="2.3.2.27"/>
    </reaction>
</comment>
<evidence type="ECO:0000256" key="8">
    <source>
        <dbReference type="ARBA" id="ARBA00022989"/>
    </source>
</evidence>
<keyword evidence="9 11" id="KW-0472">Membrane</keyword>
<dbReference type="OrthoDB" id="682886at2759"/>
<dbReference type="Proteomes" id="UP000636709">
    <property type="component" value="Unassembled WGS sequence"/>
</dbReference>
<comment type="caution">
    <text evidence="13">The sequence shown here is derived from an EMBL/GenBank/DDBJ whole genome shotgun (WGS) entry which is preliminary data.</text>
</comment>
<dbReference type="AlphaFoldDB" id="A0A835BR02"/>
<comment type="subcellular location">
    <subcellularLocation>
        <location evidence="2">Endomembrane system</location>
        <topology evidence="2">Multi-pass membrane protein</topology>
    </subcellularLocation>
</comment>
<evidence type="ECO:0000259" key="12">
    <source>
        <dbReference type="Pfam" id="PF11145"/>
    </source>
</evidence>
<sequence length="395" mass="43164">MSQFSRLKRARSITLLLLSTAGHHHHSFKLPPRPQLPTQVSESIWSMDVQSLVRAWPASTMLLCVFLVLQMLHDKTNPEAPRAMSMTMLVALFLGCVVMDLVLSHWSCFFGVIATVHDAFSCSCRIRHLVAPHHPSRAQLRCPLCSRAIRRKRFVRRGLLRPPPPFHDSIATLAATAPCLHHPTPPPCPQLPSPDRGMPTCPIIGPVAGPTYPSFRDDRPRRAVLLVLQLARGRPAAAGRTKQGRRAEGAVGVPDPTCSGEPWPWGASSTRETAARRGIDTYPGRPPRSGLRSRAHAVALWHDLASYYAELVLPCWTDSFLLPQIVVNAFSGSTRATTNAASPWFYTGVTAIRVAPHALTARSYVPSVKPSYMYAGPGDGLFGVARDVVVPCGAV</sequence>
<evidence type="ECO:0000256" key="11">
    <source>
        <dbReference type="SAM" id="Phobius"/>
    </source>
</evidence>